<accession>A0A9K3GR11</accession>
<organism evidence="2 3">
    <name type="scientific">Kipferlia bialata</name>
    <dbReference type="NCBI Taxonomy" id="797122"/>
    <lineage>
        <taxon>Eukaryota</taxon>
        <taxon>Metamonada</taxon>
        <taxon>Carpediemonas-like organisms</taxon>
        <taxon>Kipferlia</taxon>
    </lineage>
</organism>
<dbReference type="EMBL" id="BDIP01007554">
    <property type="protein sequence ID" value="GIQ91346.1"/>
    <property type="molecule type" value="Genomic_DNA"/>
</dbReference>
<protein>
    <submittedName>
        <fullName evidence="2">Uncharacterized protein</fullName>
    </submittedName>
</protein>
<evidence type="ECO:0000313" key="3">
    <source>
        <dbReference type="Proteomes" id="UP000265618"/>
    </source>
</evidence>
<evidence type="ECO:0000256" key="1">
    <source>
        <dbReference type="SAM" id="MobiDB-lite"/>
    </source>
</evidence>
<proteinExistence type="predicted"/>
<reference evidence="2 3" key="1">
    <citation type="journal article" date="2018" name="PLoS ONE">
        <title>The draft genome of Kipferlia bialata reveals reductive genome evolution in fornicate parasites.</title>
        <authorList>
            <person name="Tanifuji G."/>
            <person name="Takabayashi S."/>
            <person name="Kume K."/>
            <person name="Takagi M."/>
            <person name="Nakayama T."/>
            <person name="Kamikawa R."/>
            <person name="Inagaki Y."/>
            <person name="Hashimoto T."/>
        </authorList>
    </citation>
    <scope>NUCLEOTIDE SEQUENCE [LARGE SCALE GENOMIC DNA]</scope>
    <source>
        <strain evidence="2">NY0173</strain>
    </source>
</reference>
<evidence type="ECO:0000313" key="2">
    <source>
        <dbReference type="EMBL" id="GIQ91346.1"/>
    </source>
</evidence>
<dbReference type="AlphaFoldDB" id="A0A9K3GR11"/>
<keyword evidence="3" id="KW-1185">Reference proteome</keyword>
<sequence>MSCDFVSEIPGYDGNWDLALTRITSLMFSSLDPTSCTKAQWAGAKSKVEALMRFELSKANPDPMAGSPTSLRVTVDPAPVAKGTRP</sequence>
<feature type="non-terminal residue" evidence="2">
    <location>
        <position position="1"/>
    </location>
</feature>
<name>A0A9K3GR11_9EUKA</name>
<feature type="region of interest" description="Disordered" evidence="1">
    <location>
        <begin position="59"/>
        <end position="86"/>
    </location>
</feature>
<gene>
    <name evidence="2" type="ORF">KIPB_014556</name>
</gene>
<dbReference type="Proteomes" id="UP000265618">
    <property type="component" value="Unassembled WGS sequence"/>
</dbReference>
<comment type="caution">
    <text evidence="2">The sequence shown here is derived from an EMBL/GenBank/DDBJ whole genome shotgun (WGS) entry which is preliminary data.</text>
</comment>